<dbReference type="EMBL" id="UINC01164791">
    <property type="protein sequence ID" value="SVD65822.1"/>
    <property type="molecule type" value="Genomic_DNA"/>
</dbReference>
<dbReference type="AlphaFoldDB" id="A0A382X3Z5"/>
<accession>A0A382X3Z5</accession>
<name>A0A382X3Z5_9ZZZZ</name>
<organism evidence="1">
    <name type="scientific">marine metagenome</name>
    <dbReference type="NCBI Taxonomy" id="408172"/>
    <lineage>
        <taxon>unclassified sequences</taxon>
        <taxon>metagenomes</taxon>
        <taxon>ecological metagenomes</taxon>
    </lineage>
</organism>
<evidence type="ECO:0000313" key="1">
    <source>
        <dbReference type="EMBL" id="SVD65822.1"/>
    </source>
</evidence>
<proteinExistence type="predicted"/>
<reference evidence="1" key="1">
    <citation type="submission" date="2018-05" db="EMBL/GenBank/DDBJ databases">
        <authorList>
            <person name="Lanie J.A."/>
            <person name="Ng W.-L."/>
            <person name="Kazmierczak K.M."/>
            <person name="Andrzejewski T.M."/>
            <person name="Davidsen T.M."/>
            <person name="Wayne K.J."/>
            <person name="Tettelin H."/>
            <person name="Glass J.I."/>
            <person name="Rusch D."/>
            <person name="Podicherti R."/>
            <person name="Tsui H.-C.T."/>
            <person name="Winkler M.E."/>
        </authorList>
    </citation>
    <scope>NUCLEOTIDE SEQUENCE</scope>
</reference>
<sequence length="92" mass="10577">MAQRQKLLVLYAHSPDLNSRVVSWSEYDGTSTEKHTSGDSDAPPYDSVVAAMREGWRVIQFPQQLPSYPGMEYNTAYLKYEYILEKLEELDA</sequence>
<protein>
    <submittedName>
        <fullName evidence="1">Uncharacterized protein</fullName>
    </submittedName>
</protein>
<gene>
    <name evidence="1" type="ORF">METZ01_LOCUS418676</name>
</gene>